<feature type="compositionally biased region" description="Basic residues" evidence="1">
    <location>
        <begin position="1"/>
        <end position="11"/>
    </location>
</feature>
<evidence type="ECO:0000313" key="3">
    <source>
        <dbReference type="Proteomes" id="UP000036403"/>
    </source>
</evidence>
<keyword evidence="3" id="KW-1185">Reference proteome</keyword>
<feature type="compositionally biased region" description="Basic and acidic residues" evidence="1">
    <location>
        <begin position="76"/>
        <end position="87"/>
    </location>
</feature>
<sequence length="179" mass="19859">MSCFYKNKKVVKSSPESSGEEEERSDRPGRSSKRRSNLSSAAVGSSKSAALGDNYRDRRRRENMDSELSGLSEHPAPVKDRDKRKSSIDYSGNDIPRTIKKRAAKRLNSKSDDEGNFVMVEPILRAATEKRKRGRPPTTKVYVGWGKAKEAARLDIEAAHAKAGVISWTIGLMPETPVP</sequence>
<protein>
    <submittedName>
        <fullName evidence="2">Uncharacterized protein</fullName>
    </submittedName>
</protein>
<dbReference type="PaxDb" id="67767-A0A0J7K6J3"/>
<name>A0A0J7K6J3_LASNI</name>
<gene>
    <name evidence="2" type="ORF">RF55_15318</name>
</gene>
<reference evidence="2 3" key="1">
    <citation type="submission" date="2015-04" db="EMBL/GenBank/DDBJ databases">
        <title>Lasius niger genome sequencing.</title>
        <authorList>
            <person name="Konorov E.A."/>
            <person name="Nikitin M.A."/>
            <person name="Kirill M.V."/>
            <person name="Chang P."/>
        </authorList>
    </citation>
    <scope>NUCLEOTIDE SEQUENCE [LARGE SCALE GENOMIC DNA]</scope>
    <source>
        <tissue evidence="2">Whole</tissue>
    </source>
</reference>
<feature type="compositionally biased region" description="Basic residues" evidence="1">
    <location>
        <begin position="98"/>
        <end position="108"/>
    </location>
</feature>
<feature type="compositionally biased region" description="Basic and acidic residues" evidence="1">
    <location>
        <begin position="54"/>
        <end position="64"/>
    </location>
</feature>
<accession>A0A0J7K6J3</accession>
<proteinExistence type="predicted"/>
<dbReference type="Proteomes" id="UP000036403">
    <property type="component" value="Unassembled WGS sequence"/>
</dbReference>
<dbReference type="AlphaFoldDB" id="A0A0J7K6J3"/>
<evidence type="ECO:0000256" key="1">
    <source>
        <dbReference type="SAM" id="MobiDB-lite"/>
    </source>
</evidence>
<comment type="caution">
    <text evidence="2">The sequence shown here is derived from an EMBL/GenBank/DDBJ whole genome shotgun (WGS) entry which is preliminary data.</text>
</comment>
<organism evidence="2 3">
    <name type="scientific">Lasius niger</name>
    <name type="common">Black garden ant</name>
    <dbReference type="NCBI Taxonomy" id="67767"/>
    <lineage>
        <taxon>Eukaryota</taxon>
        <taxon>Metazoa</taxon>
        <taxon>Ecdysozoa</taxon>
        <taxon>Arthropoda</taxon>
        <taxon>Hexapoda</taxon>
        <taxon>Insecta</taxon>
        <taxon>Pterygota</taxon>
        <taxon>Neoptera</taxon>
        <taxon>Endopterygota</taxon>
        <taxon>Hymenoptera</taxon>
        <taxon>Apocrita</taxon>
        <taxon>Aculeata</taxon>
        <taxon>Formicoidea</taxon>
        <taxon>Formicidae</taxon>
        <taxon>Formicinae</taxon>
        <taxon>Lasius</taxon>
        <taxon>Lasius</taxon>
    </lineage>
</organism>
<evidence type="ECO:0000313" key="2">
    <source>
        <dbReference type="EMBL" id="KMQ85879.1"/>
    </source>
</evidence>
<dbReference type="EMBL" id="LBMM01012980">
    <property type="protein sequence ID" value="KMQ85879.1"/>
    <property type="molecule type" value="Genomic_DNA"/>
</dbReference>
<feature type="region of interest" description="Disordered" evidence="1">
    <location>
        <begin position="1"/>
        <end position="113"/>
    </location>
</feature>
<feature type="compositionally biased region" description="Low complexity" evidence="1">
    <location>
        <begin position="37"/>
        <end position="50"/>
    </location>
</feature>